<keyword evidence="3 5" id="KW-0326">Glycosidase</keyword>
<dbReference type="InterPro" id="IPR023296">
    <property type="entry name" value="Glyco_hydro_beta-prop_sf"/>
</dbReference>
<gene>
    <name evidence="7" type="ORF">AKO1_001305</name>
</gene>
<dbReference type="PANTHER" id="PTHR42812:SF5">
    <property type="entry name" value="ENDO-ARABINASE"/>
    <property type="match status" value="1"/>
</dbReference>
<comment type="similarity">
    <text evidence="1 5">Belongs to the glycosyl hydrolase 43 family.</text>
</comment>
<dbReference type="Gene3D" id="2.115.10.20">
    <property type="entry name" value="Glycosyl hydrolase domain, family 43"/>
    <property type="match status" value="1"/>
</dbReference>
<feature type="signal peptide" evidence="6">
    <location>
        <begin position="1"/>
        <end position="24"/>
    </location>
</feature>
<dbReference type="AlphaFoldDB" id="A0AAW2ZE59"/>
<name>A0AAW2ZE59_9EUKA</name>
<keyword evidence="2 5" id="KW-0378">Hydrolase</keyword>
<organism evidence="7 8">
    <name type="scientific">Acrasis kona</name>
    <dbReference type="NCBI Taxonomy" id="1008807"/>
    <lineage>
        <taxon>Eukaryota</taxon>
        <taxon>Discoba</taxon>
        <taxon>Heterolobosea</taxon>
        <taxon>Tetramitia</taxon>
        <taxon>Eutetramitia</taxon>
        <taxon>Acrasidae</taxon>
        <taxon>Acrasis</taxon>
    </lineage>
</organism>
<proteinExistence type="inferred from homology"/>
<evidence type="ECO:0000313" key="8">
    <source>
        <dbReference type="Proteomes" id="UP001431209"/>
    </source>
</evidence>
<keyword evidence="6" id="KW-0732">Signal</keyword>
<dbReference type="InterPro" id="IPR051795">
    <property type="entry name" value="Glycosyl_Hydrlase_43"/>
</dbReference>
<dbReference type="SUPFAM" id="SSF75005">
    <property type="entry name" value="Arabinanase/levansucrase/invertase"/>
    <property type="match status" value="1"/>
</dbReference>
<comment type="caution">
    <text evidence="7">The sequence shown here is derived from an EMBL/GenBank/DDBJ whole genome shotgun (WGS) entry which is preliminary data.</text>
</comment>
<feature type="non-terminal residue" evidence="7">
    <location>
        <position position="332"/>
    </location>
</feature>
<dbReference type="Pfam" id="PF04616">
    <property type="entry name" value="Glyco_hydro_43"/>
    <property type="match status" value="1"/>
</dbReference>
<evidence type="ECO:0000256" key="4">
    <source>
        <dbReference type="PIRSR" id="PIRSR606710-2"/>
    </source>
</evidence>
<dbReference type="CDD" id="cd08999">
    <property type="entry name" value="GH43_ABN-like"/>
    <property type="match status" value="1"/>
</dbReference>
<evidence type="ECO:0000313" key="7">
    <source>
        <dbReference type="EMBL" id="KAL0486996.1"/>
    </source>
</evidence>
<dbReference type="InterPro" id="IPR006710">
    <property type="entry name" value="Glyco_hydro_43"/>
</dbReference>
<accession>A0AAW2ZE59</accession>
<dbReference type="PANTHER" id="PTHR42812">
    <property type="entry name" value="BETA-XYLOSIDASE"/>
    <property type="match status" value="1"/>
</dbReference>
<feature type="chain" id="PRO_5043509247" evidence="6">
    <location>
        <begin position="25"/>
        <end position="332"/>
    </location>
</feature>
<evidence type="ECO:0000256" key="1">
    <source>
        <dbReference type="ARBA" id="ARBA00009865"/>
    </source>
</evidence>
<sequence>MKNYQMKDLFLTVVLLFVAIHAEASGTYQNAVIKHDCPDPGVFYDKKSDLFVAVTTTSKRIGPKGGYFPIYSSKDLANWTFESFAFPEGSQPSWSIQSYWAPEIHQILPNKYHMYFTAMDKGRKLCLGVAVSDNWYGPYEDPIGRPLLKNVTIGSLDPNIMKVNNETYLVWKVEGNAKGLHTDIKAVKLTPDGTLISEEDEPKLLITNDLEWEGPIIEGPWHLHRPPYHYIFYSANIWADGRYRVGVARSRDPFSSYEKSETAIMVSSDVWKGPGHCSVVKTRANKYVMVYHAWPNVPDRTERGRYMMIDEVLWSEDGWPYFKNKTPSSTKQ</sequence>
<protein>
    <submittedName>
        <fullName evidence="7">Uncharacterized protein</fullName>
    </submittedName>
</protein>
<dbReference type="Proteomes" id="UP001431209">
    <property type="component" value="Unassembled WGS sequence"/>
</dbReference>
<reference evidence="7 8" key="1">
    <citation type="submission" date="2024-03" db="EMBL/GenBank/DDBJ databases">
        <title>The Acrasis kona genome and developmental transcriptomes reveal deep origins of eukaryotic multicellular pathways.</title>
        <authorList>
            <person name="Sheikh S."/>
            <person name="Fu C.-J."/>
            <person name="Brown M.W."/>
            <person name="Baldauf S.L."/>
        </authorList>
    </citation>
    <scope>NUCLEOTIDE SEQUENCE [LARGE SCALE GENOMIC DNA]</scope>
    <source>
        <strain evidence="7 8">ATCC MYA-3509</strain>
    </source>
</reference>
<dbReference type="GO" id="GO:0004553">
    <property type="term" value="F:hydrolase activity, hydrolyzing O-glycosyl compounds"/>
    <property type="evidence" value="ECO:0007669"/>
    <property type="project" value="InterPro"/>
</dbReference>
<feature type="site" description="Important for catalytic activity, responsible for pKa modulation of the active site Glu and correct orientation of both the proton donor and substrate" evidence="4">
    <location>
        <position position="157"/>
    </location>
</feature>
<evidence type="ECO:0000256" key="3">
    <source>
        <dbReference type="ARBA" id="ARBA00023295"/>
    </source>
</evidence>
<evidence type="ECO:0000256" key="5">
    <source>
        <dbReference type="RuleBase" id="RU361187"/>
    </source>
</evidence>
<evidence type="ECO:0000256" key="2">
    <source>
        <dbReference type="ARBA" id="ARBA00022801"/>
    </source>
</evidence>
<evidence type="ECO:0000256" key="6">
    <source>
        <dbReference type="SAM" id="SignalP"/>
    </source>
</evidence>
<dbReference type="EMBL" id="JAOPGA020001294">
    <property type="protein sequence ID" value="KAL0486996.1"/>
    <property type="molecule type" value="Genomic_DNA"/>
</dbReference>
<keyword evidence="8" id="KW-1185">Reference proteome</keyword>
<dbReference type="GO" id="GO:0005975">
    <property type="term" value="P:carbohydrate metabolic process"/>
    <property type="evidence" value="ECO:0007669"/>
    <property type="project" value="InterPro"/>
</dbReference>